<dbReference type="InterPro" id="IPR000719">
    <property type="entry name" value="Prot_kinase_dom"/>
</dbReference>
<dbReference type="PROSITE" id="PS50011">
    <property type="entry name" value="PROTEIN_KINASE_DOM"/>
    <property type="match status" value="1"/>
</dbReference>
<dbReference type="GO" id="GO:0010506">
    <property type="term" value="P:regulation of autophagy"/>
    <property type="evidence" value="ECO:0007669"/>
    <property type="project" value="InterPro"/>
</dbReference>
<evidence type="ECO:0000313" key="2">
    <source>
        <dbReference type="EMBL" id="KIO21602.1"/>
    </source>
</evidence>
<dbReference type="PANTHER" id="PTHR24348">
    <property type="entry name" value="SERINE/THREONINE-PROTEIN KINASE UNC-51-RELATED"/>
    <property type="match status" value="1"/>
</dbReference>
<proteinExistence type="predicted"/>
<reference evidence="3" key="2">
    <citation type="submission" date="2015-01" db="EMBL/GenBank/DDBJ databases">
        <title>Evolutionary Origins and Diversification of the Mycorrhizal Mutualists.</title>
        <authorList>
            <consortium name="DOE Joint Genome Institute"/>
            <consortium name="Mycorrhizal Genomics Consortium"/>
            <person name="Kohler A."/>
            <person name="Kuo A."/>
            <person name="Nagy L.G."/>
            <person name="Floudas D."/>
            <person name="Copeland A."/>
            <person name="Barry K.W."/>
            <person name="Cichocki N."/>
            <person name="Veneault-Fourrey C."/>
            <person name="LaButti K."/>
            <person name="Lindquist E.A."/>
            <person name="Lipzen A."/>
            <person name="Lundell T."/>
            <person name="Morin E."/>
            <person name="Murat C."/>
            <person name="Riley R."/>
            <person name="Ohm R."/>
            <person name="Sun H."/>
            <person name="Tunlid A."/>
            <person name="Henrissat B."/>
            <person name="Grigoriev I.V."/>
            <person name="Hibbett D.S."/>
            <person name="Martin F."/>
        </authorList>
    </citation>
    <scope>NUCLEOTIDE SEQUENCE [LARGE SCALE GENOMIC DNA]</scope>
    <source>
        <strain evidence="3">MUT 4182</strain>
    </source>
</reference>
<organism evidence="2 3">
    <name type="scientific">Tulasnella calospora MUT 4182</name>
    <dbReference type="NCBI Taxonomy" id="1051891"/>
    <lineage>
        <taxon>Eukaryota</taxon>
        <taxon>Fungi</taxon>
        <taxon>Dikarya</taxon>
        <taxon>Basidiomycota</taxon>
        <taxon>Agaricomycotina</taxon>
        <taxon>Agaricomycetes</taxon>
        <taxon>Cantharellales</taxon>
        <taxon>Tulasnellaceae</taxon>
        <taxon>Tulasnella</taxon>
    </lineage>
</organism>
<dbReference type="InterPro" id="IPR045269">
    <property type="entry name" value="Atg1-like"/>
</dbReference>
<dbReference type="AlphaFoldDB" id="A0A0C3LJL8"/>
<evidence type="ECO:0000259" key="1">
    <source>
        <dbReference type="PROSITE" id="PS50011"/>
    </source>
</evidence>
<evidence type="ECO:0000313" key="3">
    <source>
        <dbReference type="Proteomes" id="UP000054248"/>
    </source>
</evidence>
<keyword evidence="3" id="KW-1185">Reference proteome</keyword>
<feature type="domain" description="Protein kinase" evidence="1">
    <location>
        <begin position="34"/>
        <end position="309"/>
    </location>
</feature>
<dbReference type="PIRSF" id="PIRSF000654">
    <property type="entry name" value="Integrin-linked_kinase"/>
    <property type="match status" value="1"/>
</dbReference>
<dbReference type="STRING" id="1051891.A0A0C3LJL8"/>
<dbReference type="GO" id="GO:0004674">
    <property type="term" value="F:protein serine/threonine kinase activity"/>
    <property type="evidence" value="ECO:0007669"/>
    <property type="project" value="InterPro"/>
</dbReference>
<gene>
    <name evidence="2" type="ORF">M407DRAFT_80200</name>
</gene>
<dbReference type="PANTHER" id="PTHR24348:SF68">
    <property type="entry name" value="SERINE_THREONINE-PROTEIN KINASE ATG1C"/>
    <property type="match status" value="1"/>
</dbReference>
<dbReference type="EMBL" id="KN823133">
    <property type="protein sequence ID" value="KIO21602.1"/>
    <property type="molecule type" value="Genomic_DNA"/>
</dbReference>
<dbReference type="InterPro" id="IPR008271">
    <property type="entry name" value="Ser/Thr_kinase_AS"/>
</dbReference>
<dbReference type="SMART" id="SM00220">
    <property type="entry name" value="S_TKc"/>
    <property type="match status" value="1"/>
</dbReference>
<dbReference type="GO" id="GO:0005524">
    <property type="term" value="F:ATP binding"/>
    <property type="evidence" value="ECO:0007669"/>
    <property type="project" value="InterPro"/>
</dbReference>
<accession>A0A0C3LJL8</accession>
<dbReference type="Pfam" id="PF00069">
    <property type="entry name" value="Pkinase"/>
    <property type="match status" value="1"/>
</dbReference>
<dbReference type="InterPro" id="IPR011009">
    <property type="entry name" value="Kinase-like_dom_sf"/>
</dbReference>
<dbReference type="PROSITE" id="PS00108">
    <property type="entry name" value="PROTEIN_KINASE_ST"/>
    <property type="match status" value="1"/>
</dbReference>
<dbReference type="SUPFAM" id="SSF56112">
    <property type="entry name" value="Protein kinase-like (PK-like)"/>
    <property type="match status" value="1"/>
</dbReference>
<feature type="non-terminal residue" evidence="2">
    <location>
        <position position="311"/>
    </location>
</feature>
<sequence>MHHGRTPNAPTKTDYASLAEKLLGYPIQIDDSTLQLNHVIAVGAFGVIFLGVEYRQDKRTEKSYAVKCLLRNHYNPHADKFVWQETTNHSAVRHPNVVTLFRVVQHVDLVFIIMEYCPSGDLFKAIIDRQEFVGQDDKVRLAWLQIAEGVRACHAQGVYHRDIKPENILIRSPANPTLHLVLADFGLSTKEEWSFEFGVGSSYYMSPECFKKQRRGHNKQNSYSSRLADVWALGVVLINLSCGRNPWLRAHPDEPTYASFCQDDGYLGYILPITTDFSNLLKRVFRIDPSDRIALDEFIDEVRKMDRFTLN</sequence>
<dbReference type="Gene3D" id="1.10.510.10">
    <property type="entry name" value="Transferase(Phosphotransferase) domain 1"/>
    <property type="match status" value="1"/>
</dbReference>
<protein>
    <recommendedName>
        <fullName evidence="1">Protein kinase domain-containing protein</fullName>
    </recommendedName>
</protein>
<dbReference type="GO" id="GO:0005737">
    <property type="term" value="C:cytoplasm"/>
    <property type="evidence" value="ECO:0007669"/>
    <property type="project" value="TreeGrafter"/>
</dbReference>
<reference evidence="2 3" key="1">
    <citation type="submission" date="2014-04" db="EMBL/GenBank/DDBJ databases">
        <authorList>
            <consortium name="DOE Joint Genome Institute"/>
            <person name="Kuo A."/>
            <person name="Girlanda M."/>
            <person name="Perotto S."/>
            <person name="Kohler A."/>
            <person name="Nagy L.G."/>
            <person name="Floudas D."/>
            <person name="Copeland A."/>
            <person name="Barry K.W."/>
            <person name="Cichocki N."/>
            <person name="Veneault-Fourrey C."/>
            <person name="LaButti K."/>
            <person name="Lindquist E.A."/>
            <person name="Lipzen A."/>
            <person name="Lundell T."/>
            <person name="Morin E."/>
            <person name="Murat C."/>
            <person name="Sun H."/>
            <person name="Tunlid A."/>
            <person name="Henrissat B."/>
            <person name="Grigoriev I.V."/>
            <person name="Hibbett D.S."/>
            <person name="Martin F."/>
            <person name="Nordberg H.P."/>
            <person name="Cantor M.N."/>
            <person name="Hua S.X."/>
        </authorList>
    </citation>
    <scope>NUCLEOTIDE SEQUENCE [LARGE SCALE GENOMIC DNA]</scope>
    <source>
        <strain evidence="2 3">MUT 4182</strain>
    </source>
</reference>
<dbReference type="Proteomes" id="UP000054248">
    <property type="component" value="Unassembled WGS sequence"/>
</dbReference>
<dbReference type="OrthoDB" id="541276at2759"/>
<dbReference type="HOGENOM" id="CLU_000288_63_0_1"/>
<name>A0A0C3LJL8_9AGAM</name>